<sequence length="405" mass="42738">MDTEFTVTQKRALAVATVLAVGFGAYFLRGQFMLVVVAGVVAYLFTPLFRRLSKRLSTGLSATLTLLAALLVVVVPISGAVAIGVVQITAMIRNVSQWVSRNDMGALGTRALQAANDLLAQIPYLHHVTLTPESVQKWIITFAQRAGEWGLNVLQTAAGGLFGALAGAVIFIYVFISLLVNGDDVVLLIRRLNPLGEDVTDLYLAKMGAMVRGTVLGQFVIALAQGVSGAISIYIAGFHDGFFIFAILLSALSVIPLGGGIVSIPFGIGMALFGNIGGGLFVILFHILVVTNIDNVLRPILVPKAARLDSALMLLSVFSGIAMFGFLGLVIGPVLMIVVVTTISVYLAVYKGVPLSEPEPDEPHAPGRLARLIAVMRRKQPATAVAAPSASPLPESDSPPDSPTR</sequence>
<protein>
    <submittedName>
        <fullName evidence="8">AI-2E family transporter</fullName>
    </submittedName>
</protein>
<dbReference type="Pfam" id="PF01594">
    <property type="entry name" value="AI-2E_transport"/>
    <property type="match status" value="1"/>
</dbReference>
<dbReference type="EMBL" id="SDLO01000002">
    <property type="protein sequence ID" value="TDK92962.1"/>
    <property type="molecule type" value="Genomic_DNA"/>
</dbReference>
<evidence type="ECO:0000313" key="8">
    <source>
        <dbReference type="EMBL" id="TDK92962.1"/>
    </source>
</evidence>
<keyword evidence="5 7" id="KW-0472">Membrane</keyword>
<dbReference type="RefSeq" id="WP_061001744.1">
    <property type="nucleotide sequence ID" value="NZ_LSKA01000168.1"/>
</dbReference>
<feature type="transmembrane region" description="Helical" evidence="7">
    <location>
        <begin position="157"/>
        <end position="180"/>
    </location>
</feature>
<evidence type="ECO:0000256" key="4">
    <source>
        <dbReference type="ARBA" id="ARBA00022989"/>
    </source>
</evidence>
<evidence type="ECO:0000313" key="9">
    <source>
        <dbReference type="Proteomes" id="UP000294929"/>
    </source>
</evidence>
<evidence type="ECO:0000256" key="1">
    <source>
        <dbReference type="ARBA" id="ARBA00004141"/>
    </source>
</evidence>
<accession>A0A4R5WNM5</accession>
<evidence type="ECO:0000256" key="2">
    <source>
        <dbReference type="ARBA" id="ARBA00009773"/>
    </source>
</evidence>
<dbReference type="AlphaFoldDB" id="A0A4R5WNM5"/>
<feature type="transmembrane region" description="Helical" evidence="7">
    <location>
        <begin position="64"/>
        <end position="92"/>
    </location>
</feature>
<feature type="transmembrane region" description="Helical" evidence="7">
    <location>
        <begin position="313"/>
        <end position="346"/>
    </location>
</feature>
<comment type="caution">
    <text evidence="8">The sequence shown here is derived from an EMBL/GenBank/DDBJ whole genome shotgun (WGS) entry which is preliminary data.</text>
</comment>
<gene>
    <name evidence="8" type="ORF">EUA03_02455</name>
</gene>
<feature type="transmembrane region" description="Helical" evidence="7">
    <location>
        <begin position="242"/>
        <end position="264"/>
    </location>
</feature>
<comment type="similarity">
    <text evidence="2">Belongs to the autoinducer-2 exporter (AI-2E) (TC 2.A.86) family.</text>
</comment>
<evidence type="ECO:0000256" key="7">
    <source>
        <dbReference type="SAM" id="Phobius"/>
    </source>
</evidence>
<name>A0A4R5WNM5_MYCMU</name>
<feature type="transmembrane region" description="Helical" evidence="7">
    <location>
        <begin position="34"/>
        <end position="52"/>
    </location>
</feature>
<dbReference type="PANTHER" id="PTHR21716">
    <property type="entry name" value="TRANSMEMBRANE PROTEIN"/>
    <property type="match status" value="1"/>
</dbReference>
<feature type="transmembrane region" description="Helical" evidence="7">
    <location>
        <begin position="12"/>
        <end position="28"/>
    </location>
</feature>
<dbReference type="PANTHER" id="PTHR21716:SF4">
    <property type="entry name" value="TRANSMEMBRANE PROTEIN 245"/>
    <property type="match status" value="1"/>
</dbReference>
<comment type="subcellular location">
    <subcellularLocation>
        <location evidence="1">Membrane</location>
        <topology evidence="1">Multi-pass membrane protein</topology>
    </subcellularLocation>
</comment>
<feature type="transmembrane region" description="Helical" evidence="7">
    <location>
        <begin position="271"/>
        <end position="293"/>
    </location>
</feature>
<reference evidence="8 9" key="1">
    <citation type="submission" date="2019-01" db="EMBL/GenBank/DDBJ databases">
        <title>High-quality-draft genome sequences of five non-tuberculosis mycobacteriaceae isolated from a nosocomial environment.</title>
        <authorList>
            <person name="Tiago I."/>
            <person name="Alarico S."/>
            <person name="Pereira S.G."/>
            <person name="Coelho C."/>
            <person name="Maranha A."/>
            <person name="Empadinhas N."/>
        </authorList>
    </citation>
    <scope>NUCLEOTIDE SEQUENCE [LARGE SCALE GENOMIC DNA]</scope>
    <source>
        <strain evidence="8 9">24AIII</strain>
    </source>
</reference>
<evidence type="ECO:0000256" key="3">
    <source>
        <dbReference type="ARBA" id="ARBA00022692"/>
    </source>
</evidence>
<keyword evidence="4 7" id="KW-1133">Transmembrane helix</keyword>
<proteinExistence type="inferred from homology"/>
<dbReference type="GO" id="GO:0016020">
    <property type="term" value="C:membrane"/>
    <property type="evidence" value="ECO:0007669"/>
    <property type="project" value="UniProtKB-SubCell"/>
</dbReference>
<keyword evidence="3 7" id="KW-0812">Transmembrane</keyword>
<organism evidence="8 9">
    <name type="scientific">Mycolicibacterium mucogenicum</name>
    <name type="common">Mycobacterium mucogenicum</name>
    <dbReference type="NCBI Taxonomy" id="56689"/>
    <lineage>
        <taxon>Bacteria</taxon>
        <taxon>Bacillati</taxon>
        <taxon>Actinomycetota</taxon>
        <taxon>Actinomycetes</taxon>
        <taxon>Mycobacteriales</taxon>
        <taxon>Mycobacteriaceae</taxon>
        <taxon>Mycolicibacterium</taxon>
    </lineage>
</organism>
<dbReference type="InterPro" id="IPR002549">
    <property type="entry name" value="AI-2E-like"/>
</dbReference>
<dbReference type="Proteomes" id="UP000294929">
    <property type="component" value="Unassembled WGS sequence"/>
</dbReference>
<feature type="compositionally biased region" description="Low complexity" evidence="6">
    <location>
        <begin position="381"/>
        <end position="396"/>
    </location>
</feature>
<feature type="transmembrane region" description="Helical" evidence="7">
    <location>
        <begin position="215"/>
        <end position="236"/>
    </location>
</feature>
<evidence type="ECO:0000256" key="6">
    <source>
        <dbReference type="SAM" id="MobiDB-lite"/>
    </source>
</evidence>
<evidence type="ECO:0000256" key="5">
    <source>
        <dbReference type="ARBA" id="ARBA00023136"/>
    </source>
</evidence>
<feature type="region of interest" description="Disordered" evidence="6">
    <location>
        <begin position="380"/>
        <end position="405"/>
    </location>
</feature>